<evidence type="ECO:0000256" key="1">
    <source>
        <dbReference type="SAM" id="MobiDB-lite"/>
    </source>
</evidence>
<feature type="compositionally biased region" description="Low complexity" evidence="1">
    <location>
        <begin position="187"/>
        <end position="201"/>
    </location>
</feature>
<name>A0AA88XPH3_PINIB</name>
<organism evidence="2 3">
    <name type="scientific">Pinctada imbricata</name>
    <name type="common">Atlantic pearl-oyster</name>
    <name type="synonym">Pinctada martensii</name>
    <dbReference type="NCBI Taxonomy" id="66713"/>
    <lineage>
        <taxon>Eukaryota</taxon>
        <taxon>Metazoa</taxon>
        <taxon>Spiralia</taxon>
        <taxon>Lophotrochozoa</taxon>
        <taxon>Mollusca</taxon>
        <taxon>Bivalvia</taxon>
        <taxon>Autobranchia</taxon>
        <taxon>Pteriomorphia</taxon>
        <taxon>Pterioida</taxon>
        <taxon>Pterioidea</taxon>
        <taxon>Pteriidae</taxon>
        <taxon>Pinctada</taxon>
    </lineage>
</organism>
<comment type="caution">
    <text evidence="2">The sequence shown here is derived from an EMBL/GenBank/DDBJ whole genome shotgun (WGS) entry which is preliminary data.</text>
</comment>
<protein>
    <recommendedName>
        <fullName evidence="4">Protein kinase domain-containing protein</fullName>
    </recommendedName>
</protein>
<evidence type="ECO:0000313" key="3">
    <source>
        <dbReference type="Proteomes" id="UP001186944"/>
    </source>
</evidence>
<feature type="region of interest" description="Disordered" evidence="1">
    <location>
        <begin position="131"/>
        <end position="263"/>
    </location>
</feature>
<reference evidence="2" key="1">
    <citation type="submission" date="2019-08" db="EMBL/GenBank/DDBJ databases">
        <title>The improved chromosome-level genome for the pearl oyster Pinctada fucata martensii using PacBio sequencing and Hi-C.</title>
        <authorList>
            <person name="Zheng Z."/>
        </authorList>
    </citation>
    <scope>NUCLEOTIDE SEQUENCE</scope>
    <source>
        <strain evidence="2">ZZ-2019</strain>
        <tissue evidence="2">Adductor muscle</tissue>
    </source>
</reference>
<dbReference type="AlphaFoldDB" id="A0AA88XPH3"/>
<feature type="region of interest" description="Disordered" evidence="1">
    <location>
        <begin position="455"/>
        <end position="475"/>
    </location>
</feature>
<evidence type="ECO:0000313" key="2">
    <source>
        <dbReference type="EMBL" id="KAK3088119.1"/>
    </source>
</evidence>
<feature type="compositionally biased region" description="Basic and acidic residues" evidence="1">
    <location>
        <begin position="464"/>
        <end position="475"/>
    </location>
</feature>
<accession>A0AA88XPH3</accession>
<feature type="compositionally biased region" description="Basic residues" evidence="1">
    <location>
        <begin position="249"/>
        <end position="259"/>
    </location>
</feature>
<gene>
    <name evidence="2" type="ORF">FSP39_014932</name>
</gene>
<evidence type="ECO:0008006" key="4">
    <source>
        <dbReference type="Google" id="ProtNLM"/>
    </source>
</evidence>
<keyword evidence="3" id="KW-1185">Reference proteome</keyword>
<sequence>MRSIFDFFKKSTPEKKIQIYPELSSTKKKASPSPFSIAQEEPDNAGNAGCDTKNENCTEQLGEKLVKDEQSKSEGSVTEHENLNAILVTPPTPTSPINQAFQPDVNKDEIQGKEEASFVSEVSNQNFQAIEQATDPTDQKGTATCNTEISGTTEHHHTSELDSEEFQSVTDGGDTITRMDSGDEVFVSAVESPPDSAAASSKAKEVKPRDYSMAIESGPSQIYLEPEPPDIGAEEGAEGDNAEKSSNSGKRKKSRKRSDAKKDDEACCFLGEPGLDSISDFTAPQNTEGNGEIGYDSQSLVVSSNVVLDGTDSGLGRGQGQSAQSSQGGNICSEVTFVFPGNSDAQKGMVVNENDIGNSTNIETVATIKNLSDSECVPMETDIVLSLDSRTRKNRNAWFVKLPLDEQRYLTDPESEDHRDLFDLISRMLEYNPSERISLRQAFKHPFFATFYRTDANNSSDPEATDRERSHSLSR</sequence>
<dbReference type="InterPro" id="IPR011009">
    <property type="entry name" value="Kinase-like_dom_sf"/>
</dbReference>
<dbReference type="Gene3D" id="1.10.510.10">
    <property type="entry name" value="Transferase(Phosphotransferase) domain 1"/>
    <property type="match status" value="1"/>
</dbReference>
<dbReference type="Proteomes" id="UP001186944">
    <property type="component" value="Unassembled WGS sequence"/>
</dbReference>
<dbReference type="SUPFAM" id="SSF56112">
    <property type="entry name" value="Protein kinase-like (PK-like)"/>
    <property type="match status" value="1"/>
</dbReference>
<proteinExistence type="predicted"/>
<feature type="region of interest" description="Disordered" evidence="1">
    <location>
        <begin position="23"/>
        <end position="55"/>
    </location>
</feature>
<dbReference type="EMBL" id="VSWD01000011">
    <property type="protein sequence ID" value="KAK3088119.1"/>
    <property type="molecule type" value="Genomic_DNA"/>
</dbReference>
<feature type="compositionally biased region" description="Polar residues" evidence="1">
    <location>
        <begin position="131"/>
        <end position="152"/>
    </location>
</feature>